<evidence type="ECO:0000313" key="2">
    <source>
        <dbReference type="EMBL" id="GAA6197189.1"/>
    </source>
</evidence>
<evidence type="ECO:0000313" key="3">
    <source>
        <dbReference type="Proteomes" id="UP001441944"/>
    </source>
</evidence>
<proteinExistence type="predicted"/>
<organism evidence="2 3">
    <name type="scientific">Pseudophaeobacter arcticus</name>
    <dbReference type="NCBI Taxonomy" id="385492"/>
    <lineage>
        <taxon>Bacteria</taxon>
        <taxon>Pseudomonadati</taxon>
        <taxon>Pseudomonadota</taxon>
        <taxon>Alphaproteobacteria</taxon>
        <taxon>Rhodobacterales</taxon>
        <taxon>Paracoccaceae</taxon>
        <taxon>Pseudophaeobacter</taxon>
    </lineage>
</organism>
<dbReference type="Proteomes" id="UP001441944">
    <property type="component" value="Unassembled WGS sequence"/>
</dbReference>
<accession>A0ABQ0AMZ5</accession>
<feature type="chain" id="PRO_5045117836" evidence="1">
    <location>
        <begin position="21"/>
        <end position="190"/>
    </location>
</feature>
<protein>
    <submittedName>
        <fullName evidence="2">Uncharacterized protein</fullName>
    </submittedName>
</protein>
<keyword evidence="3" id="KW-1185">Reference proteome</keyword>
<feature type="signal peptide" evidence="1">
    <location>
        <begin position="1"/>
        <end position="20"/>
    </location>
</feature>
<dbReference type="EMBL" id="BAABWU010000010">
    <property type="protein sequence ID" value="GAA6197189.1"/>
    <property type="molecule type" value="Genomic_DNA"/>
</dbReference>
<comment type="caution">
    <text evidence="2">The sequence shown here is derived from an EMBL/GenBank/DDBJ whole genome shotgun (WGS) entry which is preliminary data.</text>
</comment>
<dbReference type="RefSeq" id="WP_353400749.1">
    <property type="nucleotide sequence ID" value="NZ_BAABWU010000010.1"/>
</dbReference>
<name>A0ABQ0AMZ5_9RHOB</name>
<evidence type="ECO:0000256" key="1">
    <source>
        <dbReference type="SAM" id="SignalP"/>
    </source>
</evidence>
<reference evidence="2 3" key="1">
    <citation type="submission" date="2024-04" db="EMBL/GenBank/DDBJ databases">
        <title>Draft genome sequence of Pseudophaeobacter arcticus NBRC 116598.</title>
        <authorList>
            <person name="Miyakawa T."/>
            <person name="Kusuya Y."/>
            <person name="Miura T."/>
        </authorList>
    </citation>
    <scope>NUCLEOTIDE SEQUENCE [LARGE SCALE GENOMIC DNA]</scope>
    <source>
        <strain evidence="2 3">SU-CL00105</strain>
    </source>
</reference>
<gene>
    <name evidence="2" type="ORF">NBRC116598_26330</name>
</gene>
<keyword evidence="1" id="KW-0732">Signal</keyword>
<sequence length="190" mass="21533">MKKLFVCLCAYFCLAAPAFADLKECQTLYSSAPRHLGGIPLTDSHNYEKDSRGAGYGLQFGEIGKSWATLFFYDQRRRKIRNVHLLKEASQAGADAMKQRLLSFTEMGGGTHIAQKQPVNIKETGDFPSVIQVEYEIFFEPQGAPVTNDFLTMGVVNNCYVKMRFSSYGNRKSSIRKFDAIKRQMREAFE</sequence>